<dbReference type="EMBL" id="RRYP01008873">
    <property type="protein sequence ID" value="TNV79472.1"/>
    <property type="molecule type" value="Genomic_DNA"/>
</dbReference>
<comment type="caution">
    <text evidence="2">The sequence shown here is derived from an EMBL/GenBank/DDBJ whole genome shotgun (WGS) entry which is preliminary data.</text>
</comment>
<evidence type="ECO:0000313" key="2">
    <source>
        <dbReference type="EMBL" id="TNV79472.1"/>
    </source>
</evidence>
<feature type="region of interest" description="Disordered" evidence="1">
    <location>
        <begin position="237"/>
        <end position="259"/>
    </location>
</feature>
<accession>A0A8J8T253</accession>
<organism evidence="2 3">
    <name type="scientific">Halteria grandinella</name>
    <dbReference type="NCBI Taxonomy" id="5974"/>
    <lineage>
        <taxon>Eukaryota</taxon>
        <taxon>Sar</taxon>
        <taxon>Alveolata</taxon>
        <taxon>Ciliophora</taxon>
        <taxon>Intramacronucleata</taxon>
        <taxon>Spirotrichea</taxon>
        <taxon>Stichotrichia</taxon>
        <taxon>Sporadotrichida</taxon>
        <taxon>Halteriidae</taxon>
        <taxon>Halteria</taxon>
    </lineage>
</organism>
<reference evidence="2" key="1">
    <citation type="submission" date="2019-06" db="EMBL/GenBank/DDBJ databases">
        <authorList>
            <person name="Zheng W."/>
        </authorList>
    </citation>
    <scope>NUCLEOTIDE SEQUENCE</scope>
    <source>
        <strain evidence="2">QDHG01</strain>
    </source>
</reference>
<gene>
    <name evidence="2" type="ORF">FGO68_gene15460</name>
</gene>
<evidence type="ECO:0000256" key="1">
    <source>
        <dbReference type="SAM" id="MobiDB-lite"/>
    </source>
</evidence>
<dbReference type="AlphaFoldDB" id="A0A8J8T253"/>
<name>A0A8J8T253_HALGN</name>
<evidence type="ECO:0000313" key="3">
    <source>
        <dbReference type="Proteomes" id="UP000785679"/>
    </source>
</evidence>
<sequence>MMMYGETVTCSNCGLKKPPGIVHSCLHQISEYITKFDGRFFKISEELNNLRSMDERIGHSVDQLEEKMRVMQDKQEFVGQKVENFLTQQSRAGELSSIVIEHAKVLKRLTNFETNTDMELISIRETLNKFNGIQFGKISKLEQAFIDFEQQLKNFEFKTQQLSQQITQSAQQNLREMKSLQESGMEQINRNQQQLNQLGSQFRNDRFPVTPVMPPYQPHLIQQQVPRAPEQPRLQISSQPIDNDDELLNARPQPPSPKREIFSYADRVSKFNRYDPEADKSQSEAFLPPNQSLLGALSFNVIEGLANVNDHEEEKEQIVIAPLPTAVVDPANLGAFVQQRNEEERRQKNYLKRVRVYIREQLQLASTGPIPKEKQTDVYEVVKNYRDDFAQYFATHKSHKYGFIEINSGKGNLTQEGYVNLKDWLKLYLKDFDYVGNFYYHTIRIQKRTMNKLIGCFFMKLENSGGLDLAIQAEKPGVEVTMLQGKGEESAKRDWAVTKDNEFIL</sequence>
<proteinExistence type="predicted"/>
<dbReference type="Proteomes" id="UP000785679">
    <property type="component" value="Unassembled WGS sequence"/>
</dbReference>
<protein>
    <submittedName>
        <fullName evidence="2">Uncharacterized protein</fullName>
    </submittedName>
</protein>
<keyword evidence="3" id="KW-1185">Reference proteome</keyword>